<dbReference type="InterPro" id="IPR047817">
    <property type="entry name" value="ABC2_TM_bact-type"/>
</dbReference>
<evidence type="ECO:0000256" key="6">
    <source>
        <dbReference type="ARBA" id="ARBA00022989"/>
    </source>
</evidence>
<dbReference type="EMBL" id="LIZX01000110">
    <property type="protein sequence ID" value="KPJ65577.1"/>
    <property type="molecule type" value="Genomic_DNA"/>
</dbReference>
<evidence type="ECO:0000256" key="4">
    <source>
        <dbReference type="ARBA" id="ARBA00022475"/>
    </source>
</evidence>
<dbReference type="PANTHER" id="PTHR30294:SF29">
    <property type="entry name" value="MULTIDRUG ABC TRANSPORTER PERMEASE YBHS-RELATED"/>
    <property type="match status" value="1"/>
</dbReference>
<feature type="transmembrane region" description="Helical" evidence="8">
    <location>
        <begin position="340"/>
        <end position="360"/>
    </location>
</feature>
<keyword evidence="3 8" id="KW-0813">Transport</keyword>
<dbReference type="PANTHER" id="PTHR30294">
    <property type="entry name" value="MEMBRANE COMPONENT OF ABC TRANSPORTER YHHJ-RELATED"/>
    <property type="match status" value="1"/>
</dbReference>
<dbReference type="GO" id="GO:0043190">
    <property type="term" value="C:ATP-binding cassette (ABC) transporter complex"/>
    <property type="evidence" value="ECO:0007669"/>
    <property type="project" value="InterPro"/>
</dbReference>
<comment type="similarity">
    <text evidence="2 8">Belongs to the ABC-2 integral membrane protein family.</text>
</comment>
<evidence type="ECO:0000256" key="8">
    <source>
        <dbReference type="RuleBase" id="RU361157"/>
    </source>
</evidence>
<feature type="transmembrane region" description="Helical" evidence="8">
    <location>
        <begin position="285"/>
        <end position="303"/>
    </location>
</feature>
<dbReference type="InterPro" id="IPR013525">
    <property type="entry name" value="ABC2_TM"/>
</dbReference>
<dbReference type="Pfam" id="PF12698">
    <property type="entry name" value="ABC2_membrane_3"/>
    <property type="match status" value="1"/>
</dbReference>
<name>A0A0S7XU15_UNCSA</name>
<accession>A0A0S7XU15</accession>
<dbReference type="Proteomes" id="UP000051861">
    <property type="component" value="Unassembled WGS sequence"/>
</dbReference>
<feature type="transmembrane region" description="Helical" evidence="8">
    <location>
        <begin position="252"/>
        <end position="273"/>
    </location>
</feature>
<feature type="transmembrane region" description="Helical" evidence="8">
    <location>
        <begin position="173"/>
        <end position="196"/>
    </location>
</feature>
<evidence type="ECO:0000256" key="2">
    <source>
        <dbReference type="ARBA" id="ARBA00007783"/>
    </source>
</evidence>
<evidence type="ECO:0000256" key="1">
    <source>
        <dbReference type="ARBA" id="ARBA00004651"/>
    </source>
</evidence>
<keyword evidence="6 8" id="KW-1133">Transmembrane helix</keyword>
<feature type="transmembrane region" description="Helical" evidence="8">
    <location>
        <begin position="21"/>
        <end position="39"/>
    </location>
</feature>
<proteinExistence type="inferred from homology"/>
<organism evidence="10 11">
    <name type="scientific">candidate division WOR-1 bacterium DG_54_3</name>
    <dbReference type="NCBI Taxonomy" id="1703775"/>
    <lineage>
        <taxon>Bacteria</taxon>
        <taxon>Bacillati</taxon>
        <taxon>Saganbacteria</taxon>
    </lineage>
</organism>
<dbReference type="InterPro" id="IPR000412">
    <property type="entry name" value="ABC_2_transport"/>
</dbReference>
<sequence length="368" mass="40694">MSKVGYIAQKEVRHILRDPRSLMIAILMPILMTFLYGYAINLDTKNIKLAVLDFDRTVDSRELAGRFYNSGYFLKPQVSPVLSDPEKILRSGQAHAVLVIRVGLARALTNFSEYELGLLIDGADANVAAATGSYSNIMVASFLEDRMPYDFEVPGVRISQQVLYNSNLESSHFFVPGLIAVILMMISAMLTSVTIAREKETGTMEQLLTSPVTPRQIIIGKVLPYIALALLDAVLIIIFAMFHFGVPFAGSMLLLLFFGLIYVAAALSLGILISTLVSTQQLAMMMAQLTTILPSVMLSGYIFEIKNMPAVLRYVSYLVPARYFIRIIRGVMLKGSDLSVLWHEAAFLVLLAVVLLAIAVKRFQLKIG</sequence>
<dbReference type="AlphaFoldDB" id="A0A0S7XU15"/>
<feature type="domain" description="ABC transmembrane type-2" evidence="9">
    <location>
        <begin position="140"/>
        <end position="366"/>
    </location>
</feature>
<gene>
    <name evidence="10" type="ORF">AMJ44_09890</name>
</gene>
<evidence type="ECO:0000256" key="7">
    <source>
        <dbReference type="ARBA" id="ARBA00023136"/>
    </source>
</evidence>
<evidence type="ECO:0000313" key="11">
    <source>
        <dbReference type="Proteomes" id="UP000051861"/>
    </source>
</evidence>
<dbReference type="GO" id="GO:0140359">
    <property type="term" value="F:ABC-type transporter activity"/>
    <property type="evidence" value="ECO:0007669"/>
    <property type="project" value="InterPro"/>
</dbReference>
<keyword evidence="5 8" id="KW-0812">Transmembrane</keyword>
<keyword evidence="7 8" id="KW-0472">Membrane</keyword>
<dbReference type="PRINTS" id="PR00164">
    <property type="entry name" value="ABC2TRNSPORT"/>
</dbReference>
<keyword evidence="4 8" id="KW-1003">Cell membrane</keyword>
<evidence type="ECO:0000313" key="10">
    <source>
        <dbReference type="EMBL" id="KPJ65577.1"/>
    </source>
</evidence>
<evidence type="ECO:0000259" key="9">
    <source>
        <dbReference type="PROSITE" id="PS51012"/>
    </source>
</evidence>
<reference evidence="10 11" key="1">
    <citation type="journal article" date="2015" name="Microbiome">
        <title>Genomic resolution of linkages in carbon, nitrogen, and sulfur cycling among widespread estuary sediment bacteria.</title>
        <authorList>
            <person name="Baker B.J."/>
            <person name="Lazar C.S."/>
            <person name="Teske A.P."/>
            <person name="Dick G.J."/>
        </authorList>
    </citation>
    <scope>NUCLEOTIDE SEQUENCE [LARGE SCALE GENOMIC DNA]</scope>
    <source>
        <strain evidence="10">DG_54_3</strain>
    </source>
</reference>
<protein>
    <recommendedName>
        <fullName evidence="8">Transport permease protein</fullName>
    </recommendedName>
</protein>
<evidence type="ECO:0000256" key="5">
    <source>
        <dbReference type="ARBA" id="ARBA00022692"/>
    </source>
</evidence>
<feature type="transmembrane region" description="Helical" evidence="8">
    <location>
        <begin position="222"/>
        <end position="246"/>
    </location>
</feature>
<dbReference type="InterPro" id="IPR051449">
    <property type="entry name" value="ABC-2_transporter_component"/>
</dbReference>
<dbReference type="PROSITE" id="PS51012">
    <property type="entry name" value="ABC_TM2"/>
    <property type="match status" value="1"/>
</dbReference>
<evidence type="ECO:0000256" key="3">
    <source>
        <dbReference type="ARBA" id="ARBA00022448"/>
    </source>
</evidence>
<comment type="subcellular location">
    <subcellularLocation>
        <location evidence="1 8">Cell membrane</location>
        <topology evidence="1 8">Multi-pass membrane protein</topology>
    </subcellularLocation>
</comment>
<comment type="caution">
    <text evidence="10">The sequence shown here is derived from an EMBL/GenBank/DDBJ whole genome shotgun (WGS) entry which is preliminary data.</text>
</comment>